<proteinExistence type="predicted"/>
<organism evidence="1 2">
    <name type="scientific">Paraburkholderia phytofirmans (strain DSM 17436 / LMG 22146 / PsJN)</name>
    <name type="common">Burkholderia phytofirmans</name>
    <dbReference type="NCBI Taxonomy" id="398527"/>
    <lineage>
        <taxon>Bacteria</taxon>
        <taxon>Pseudomonadati</taxon>
        <taxon>Pseudomonadota</taxon>
        <taxon>Betaproteobacteria</taxon>
        <taxon>Burkholderiales</taxon>
        <taxon>Burkholderiaceae</taxon>
        <taxon>Paraburkholderia</taxon>
    </lineage>
</organism>
<evidence type="ECO:0000313" key="2">
    <source>
        <dbReference type="Proteomes" id="UP000001739"/>
    </source>
</evidence>
<accession>B2T6B9</accession>
<dbReference type="Proteomes" id="UP000001739">
    <property type="component" value="Chromosome 1"/>
</dbReference>
<gene>
    <name evidence="1" type="ordered locus">Bphyt_3091</name>
</gene>
<dbReference type="KEGG" id="bpy:Bphyt_3091"/>
<dbReference type="STRING" id="398527.Bphyt_3091"/>
<sequence length="48" mass="5180">MPGLPAVDEPGFPTIQSNVCREILEALAGESVERLYGLVFQFAKDLAS</sequence>
<dbReference type="HOGENOM" id="CLU_3150439_0_0_4"/>
<protein>
    <submittedName>
        <fullName evidence="1">Uncharacterized protein</fullName>
    </submittedName>
</protein>
<reference evidence="1 2" key="1">
    <citation type="journal article" date="2011" name="J. Bacteriol.">
        <title>Complete genome sequence of the plant growth-promoting endophyte Burkholderia phytofirmans strain PsJN.</title>
        <authorList>
            <person name="Weilharter A."/>
            <person name="Mitter B."/>
            <person name="Shin M.V."/>
            <person name="Chain P.S."/>
            <person name="Nowak J."/>
            <person name="Sessitsch A."/>
        </authorList>
    </citation>
    <scope>NUCLEOTIDE SEQUENCE [LARGE SCALE GENOMIC DNA]</scope>
    <source>
        <strain evidence="2">DSM 17436 / LMG 22146 / PsJN</strain>
    </source>
</reference>
<evidence type="ECO:0000313" key="1">
    <source>
        <dbReference type="EMBL" id="ACD17483.1"/>
    </source>
</evidence>
<name>B2T6B9_PARPJ</name>
<dbReference type="EMBL" id="CP001052">
    <property type="protein sequence ID" value="ACD17483.1"/>
    <property type="molecule type" value="Genomic_DNA"/>
</dbReference>
<dbReference type="AlphaFoldDB" id="B2T6B9"/>